<protein>
    <submittedName>
        <fullName evidence="3">Uncharacterized protein</fullName>
    </submittedName>
</protein>
<feature type="transmembrane region" description="Helical" evidence="2">
    <location>
        <begin position="27"/>
        <end position="44"/>
    </location>
</feature>
<name>A0A6G1KMR7_9PLEO</name>
<organism evidence="3 4">
    <name type="scientific">Pleomassaria siparia CBS 279.74</name>
    <dbReference type="NCBI Taxonomy" id="1314801"/>
    <lineage>
        <taxon>Eukaryota</taxon>
        <taxon>Fungi</taxon>
        <taxon>Dikarya</taxon>
        <taxon>Ascomycota</taxon>
        <taxon>Pezizomycotina</taxon>
        <taxon>Dothideomycetes</taxon>
        <taxon>Pleosporomycetidae</taxon>
        <taxon>Pleosporales</taxon>
        <taxon>Pleomassariaceae</taxon>
        <taxon>Pleomassaria</taxon>
    </lineage>
</organism>
<sequence length="103" mass="11631">MNEATNAIANSSIALSLVTTLSKVSRVTTWTMIATLLITYARLWRESMDNQSCKTSMPRCGLRQETRQKGRRTADGGVWRRSKSRGFRARNPKLDIAISRQAE</sequence>
<feature type="region of interest" description="Disordered" evidence="1">
    <location>
        <begin position="52"/>
        <end position="103"/>
    </location>
</feature>
<keyword evidence="2" id="KW-1133">Transmembrane helix</keyword>
<dbReference type="EMBL" id="MU005765">
    <property type="protein sequence ID" value="KAF2714138.1"/>
    <property type="molecule type" value="Genomic_DNA"/>
</dbReference>
<dbReference type="Proteomes" id="UP000799428">
    <property type="component" value="Unassembled WGS sequence"/>
</dbReference>
<keyword evidence="4" id="KW-1185">Reference proteome</keyword>
<dbReference type="AlphaFoldDB" id="A0A6G1KMR7"/>
<keyword evidence="2" id="KW-0472">Membrane</keyword>
<evidence type="ECO:0000313" key="4">
    <source>
        <dbReference type="Proteomes" id="UP000799428"/>
    </source>
</evidence>
<evidence type="ECO:0000256" key="1">
    <source>
        <dbReference type="SAM" id="MobiDB-lite"/>
    </source>
</evidence>
<accession>A0A6G1KMR7</accession>
<reference evidence="3" key="1">
    <citation type="journal article" date="2020" name="Stud. Mycol.">
        <title>101 Dothideomycetes genomes: a test case for predicting lifestyles and emergence of pathogens.</title>
        <authorList>
            <person name="Haridas S."/>
            <person name="Albert R."/>
            <person name="Binder M."/>
            <person name="Bloem J."/>
            <person name="Labutti K."/>
            <person name="Salamov A."/>
            <person name="Andreopoulos B."/>
            <person name="Baker S."/>
            <person name="Barry K."/>
            <person name="Bills G."/>
            <person name="Bluhm B."/>
            <person name="Cannon C."/>
            <person name="Castanera R."/>
            <person name="Culley D."/>
            <person name="Daum C."/>
            <person name="Ezra D."/>
            <person name="Gonzalez J."/>
            <person name="Henrissat B."/>
            <person name="Kuo A."/>
            <person name="Liang C."/>
            <person name="Lipzen A."/>
            <person name="Lutzoni F."/>
            <person name="Magnuson J."/>
            <person name="Mondo S."/>
            <person name="Nolan M."/>
            <person name="Ohm R."/>
            <person name="Pangilinan J."/>
            <person name="Park H.-J."/>
            <person name="Ramirez L."/>
            <person name="Alfaro M."/>
            <person name="Sun H."/>
            <person name="Tritt A."/>
            <person name="Yoshinaga Y."/>
            <person name="Zwiers L.-H."/>
            <person name="Turgeon B."/>
            <person name="Goodwin S."/>
            <person name="Spatafora J."/>
            <person name="Crous P."/>
            <person name="Grigoriev I."/>
        </authorList>
    </citation>
    <scope>NUCLEOTIDE SEQUENCE</scope>
    <source>
        <strain evidence="3">CBS 279.74</strain>
    </source>
</reference>
<feature type="compositionally biased region" description="Basic residues" evidence="1">
    <location>
        <begin position="80"/>
        <end position="91"/>
    </location>
</feature>
<keyword evidence="2" id="KW-0812">Transmembrane</keyword>
<evidence type="ECO:0000256" key="2">
    <source>
        <dbReference type="SAM" id="Phobius"/>
    </source>
</evidence>
<gene>
    <name evidence="3" type="ORF">K504DRAFT_155189</name>
</gene>
<feature type="compositionally biased region" description="Basic and acidic residues" evidence="1">
    <location>
        <begin position="62"/>
        <end position="74"/>
    </location>
</feature>
<proteinExistence type="predicted"/>
<evidence type="ECO:0000313" key="3">
    <source>
        <dbReference type="EMBL" id="KAF2714138.1"/>
    </source>
</evidence>